<dbReference type="Proteomes" id="UP000229907">
    <property type="component" value="Chromosome"/>
</dbReference>
<sequence length="65" mass="6794">MPTAHATDGRGHFLIVSTSSAASRSVWESLMRSSAGYPSAMPAMIASSSGMPMIAWMSSAKRTTS</sequence>
<gene>
    <name evidence="1" type="ORF">BcFMB_06560</name>
</gene>
<name>A0A2D3D5G9_9BIFI</name>
<evidence type="ECO:0000313" key="2">
    <source>
        <dbReference type="Proteomes" id="UP000229907"/>
    </source>
</evidence>
<organism evidence="1 2">
    <name type="scientific">Bifidobacterium choerinum</name>
    <dbReference type="NCBI Taxonomy" id="35760"/>
    <lineage>
        <taxon>Bacteria</taxon>
        <taxon>Bacillati</taxon>
        <taxon>Actinomycetota</taxon>
        <taxon>Actinomycetes</taxon>
        <taxon>Bifidobacteriales</taxon>
        <taxon>Bifidobacteriaceae</taxon>
        <taxon>Bifidobacterium</taxon>
    </lineage>
</organism>
<accession>A0A2D3D5G9</accession>
<protein>
    <submittedName>
        <fullName evidence="1">Uncharacterized protein</fullName>
    </submittedName>
</protein>
<dbReference type="EMBL" id="CP018044">
    <property type="protein sequence ID" value="ATU20641.1"/>
    <property type="molecule type" value="Genomic_DNA"/>
</dbReference>
<reference evidence="1 2" key="1">
    <citation type="submission" date="2016-11" db="EMBL/GenBank/DDBJ databases">
        <title>complete genome sequence of Bifidobacterium choerinum strain FMB-1.</title>
        <authorList>
            <person name="Park C.-S."/>
            <person name="Jung D.-H."/>
            <person name="Choi D.-S."/>
        </authorList>
    </citation>
    <scope>NUCLEOTIDE SEQUENCE [LARGE SCALE GENOMIC DNA]</scope>
    <source>
        <strain evidence="1 2">FMB-1</strain>
    </source>
</reference>
<dbReference type="AlphaFoldDB" id="A0A2D3D5G9"/>
<dbReference type="KEGG" id="bcho:BcFMB_06560"/>
<proteinExistence type="predicted"/>
<evidence type="ECO:0000313" key="1">
    <source>
        <dbReference type="EMBL" id="ATU20641.1"/>
    </source>
</evidence>